<dbReference type="AlphaFoldDB" id="A0AAJ0DRV7"/>
<feature type="region of interest" description="Disordered" evidence="1">
    <location>
        <begin position="221"/>
        <end position="248"/>
    </location>
</feature>
<gene>
    <name evidence="2" type="ORF">LTR09_003341</name>
</gene>
<feature type="compositionally biased region" description="Polar residues" evidence="1">
    <location>
        <begin position="85"/>
        <end position="100"/>
    </location>
</feature>
<reference evidence="2" key="1">
    <citation type="submission" date="2023-04" db="EMBL/GenBank/DDBJ databases">
        <title>Black Yeasts Isolated from many extreme environments.</title>
        <authorList>
            <person name="Coleine C."/>
            <person name="Stajich J.E."/>
            <person name="Selbmann L."/>
        </authorList>
    </citation>
    <scope>NUCLEOTIDE SEQUENCE</scope>
    <source>
        <strain evidence="2">CCFEE 5312</strain>
    </source>
</reference>
<feature type="compositionally biased region" description="Pro residues" evidence="1">
    <location>
        <begin position="378"/>
        <end position="391"/>
    </location>
</feature>
<protein>
    <submittedName>
        <fullName evidence="2">Uncharacterized protein</fullName>
    </submittedName>
</protein>
<evidence type="ECO:0000313" key="2">
    <source>
        <dbReference type="EMBL" id="KAK3055421.1"/>
    </source>
</evidence>
<comment type="caution">
    <text evidence="2">The sequence shown here is derived from an EMBL/GenBank/DDBJ whole genome shotgun (WGS) entry which is preliminary data.</text>
</comment>
<name>A0AAJ0DRV7_9PEZI</name>
<feature type="region of interest" description="Disordered" evidence="1">
    <location>
        <begin position="72"/>
        <end position="100"/>
    </location>
</feature>
<feature type="compositionally biased region" description="Basic and acidic residues" evidence="1">
    <location>
        <begin position="164"/>
        <end position="191"/>
    </location>
</feature>
<feature type="region of interest" description="Disordered" evidence="1">
    <location>
        <begin position="164"/>
        <end position="195"/>
    </location>
</feature>
<evidence type="ECO:0000256" key="1">
    <source>
        <dbReference type="SAM" id="MobiDB-lite"/>
    </source>
</evidence>
<sequence>MPAPVGPWYKTNRVGTKTQVNAASRLLLDLSVERQLNYLRLMSEVAMISKFRAIFNKPMLIRLELQRRFPESRTGDRTFPIHSSGAKTGTSPDSEPSFTITSHLPTYQHIHDALEMPAQAPPARAQTIKQAKAAFKDRGKPALSDREKKQLERSIELDRRAWRTRETEKRKAEAAKKKAEKDKNDREDRLKAQLGSQRRFDKFGYKSNQMHLGAFLGVNRTTNTMSEENTESTTEPSTGDSFGDSFGDSGLDDETLLDALEDLKAAEANTPTVNIPASHTNTNADEMMDAPDSKTAPQNHQCTSKREDLVFFFDELGTSTQIARELTVDESAVEAAQHSAAIKALSFSSGDFDLTMEDIEEMEAAAVSSKAAIDRQLMPPPRLPIKPPKPRAPTTTGQDITLQDLEDLADHDIQLTQAMPG</sequence>
<dbReference type="Proteomes" id="UP001271007">
    <property type="component" value="Unassembled WGS sequence"/>
</dbReference>
<accession>A0AAJ0DRV7</accession>
<proteinExistence type="predicted"/>
<evidence type="ECO:0000313" key="3">
    <source>
        <dbReference type="Proteomes" id="UP001271007"/>
    </source>
</evidence>
<keyword evidence="3" id="KW-1185">Reference proteome</keyword>
<feature type="region of interest" description="Disordered" evidence="1">
    <location>
        <begin position="370"/>
        <end position="401"/>
    </location>
</feature>
<organism evidence="2 3">
    <name type="scientific">Extremus antarcticus</name>
    <dbReference type="NCBI Taxonomy" id="702011"/>
    <lineage>
        <taxon>Eukaryota</taxon>
        <taxon>Fungi</taxon>
        <taxon>Dikarya</taxon>
        <taxon>Ascomycota</taxon>
        <taxon>Pezizomycotina</taxon>
        <taxon>Dothideomycetes</taxon>
        <taxon>Dothideomycetidae</taxon>
        <taxon>Mycosphaerellales</taxon>
        <taxon>Extremaceae</taxon>
        <taxon>Extremus</taxon>
    </lineage>
</organism>
<dbReference type="EMBL" id="JAWDJX010000008">
    <property type="protein sequence ID" value="KAK3055421.1"/>
    <property type="molecule type" value="Genomic_DNA"/>
</dbReference>